<evidence type="ECO:0000313" key="1">
    <source>
        <dbReference type="EMBL" id="WAP69863.1"/>
    </source>
</evidence>
<evidence type="ECO:0000313" key="2">
    <source>
        <dbReference type="Proteomes" id="UP001164020"/>
    </source>
</evidence>
<gene>
    <name evidence="1" type="ORF">OH818_06635</name>
</gene>
<name>A0ABY7C2C2_9HYPH</name>
<dbReference type="RefSeq" id="WP_268882292.1">
    <property type="nucleotide sequence ID" value="NZ_CP114029.1"/>
</dbReference>
<sequence>MKISDATIRFRIRPDDRAQYEQLALASEVGLSEWVRRACKKAARDQPPPSDLRRDLVILRSNLNAIRDRLADEQAIALYEVARELVDRRLDSSR</sequence>
<keyword evidence="2" id="KW-1185">Reference proteome</keyword>
<protein>
    <recommendedName>
        <fullName evidence="3">Ribbon-helix-helix protein, copG family</fullName>
    </recommendedName>
</protein>
<evidence type="ECO:0008006" key="3">
    <source>
        <dbReference type="Google" id="ProtNLM"/>
    </source>
</evidence>
<dbReference type="EMBL" id="CP114029">
    <property type="protein sequence ID" value="WAP69863.1"/>
    <property type="molecule type" value="Genomic_DNA"/>
</dbReference>
<organism evidence="1 2">
    <name type="scientific">Jiella pelagia</name>
    <dbReference type="NCBI Taxonomy" id="2986949"/>
    <lineage>
        <taxon>Bacteria</taxon>
        <taxon>Pseudomonadati</taxon>
        <taxon>Pseudomonadota</taxon>
        <taxon>Alphaproteobacteria</taxon>
        <taxon>Hyphomicrobiales</taxon>
        <taxon>Aurantimonadaceae</taxon>
        <taxon>Jiella</taxon>
    </lineage>
</organism>
<reference evidence="1" key="1">
    <citation type="submission" date="2022-12" db="EMBL/GenBank/DDBJ databases">
        <title>Jiella pelagia sp. nov., isolated from phosphonate enriched culture of Northwest Pacific surface seawater.</title>
        <authorList>
            <person name="Shin D.Y."/>
            <person name="Hwang C.Y."/>
        </authorList>
    </citation>
    <scope>NUCLEOTIDE SEQUENCE</scope>
    <source>
        <strain evidence="1">HL-NP1</strain>
    </source>
</reference>
<proteinExistence type="predicted"/>
<dbReference type="Proteomes" id="UP001164020">
    <property type="component" value="Chromosome"/>
</dbReference>
<accession>A0ABY7C2C2</accession>